<evidence type="ECO:0000256" key="1">
    <source>
        <dbReference type="SAM" id="MobiDB-lite"/>
    </source>
</evidence>
<keyword evidence="3" id="KW-1185">Reference proteome</keyword>
<proteinExistence type="predicted"/>
<protein>
    <submittedName>
        <fullName evidence="2">Uncharacterized protein</fullName>
    </submittedName>
</protein>
<name>A0A5N5VYS6_STRMB</name>
<organism evidence="2 3">
    <name type="scientific">Streptomyces mobaraensis</name>
    <name type="common">Streptoverticillium mobaraense</name>
    <dbReference type="NCBI Taxonomy" id="35621"/>
    <lineage>
        <taxon>Bacteria</taxon>
        <taxon>Bacillati</taxon>
        <taxon>Actinomycetota</taxon>
        <taxon>Actinomycetes</taxon>
        <taxon>Kitasatosporales</taxon>
        <taxon>Streptomycetaceae</taxon>
        <taxon>Streptomyces</taxon>
    </lineage>
</organism>
<gene>
    <name evidence="2" type="ORF">FRZ00_34800</name>
</gene>
<reference evidence="2 3" key="1">
    <citation type="journal article" date="2019" name="Microb. Cell Fact.">
        <title>Exploring novel herbicidin analogues by transcriptional regulator overexpression and MS/MS molecular networking.</title>
        <authorList>
            <person name="Shi Y."/>
            <person name="Gu R."/>
            <person name="Li Y."/>
            <person name="Wang X."/>
            <person name="Ren W."/>
            <person name="Li X."/>
            <person name="Wang L."/>
            <person name="Xie Y."/>
            <person name="Hong B."/>
        </authorList>
    </citation>
    <scope>NUCLEOTIDE SEQUENCE [LARGE SCALE GENOMIC DNA]</scope>
    <source>
        <strain evidence="2 3">US-43</strain>
    </source>
</reference>
<dbReference type="RefSeq" id="WP_152266309.1">
    <property type="nucleotide sequence ID" value="NZ_VOKX01000145.1"/>
</dbReference>
<comment type="caution">
    <text evidence="2">The sequence shown here is derived from an EMBL/GenBank/DDBJ whole genome shotgun (WGS) entry which is preliminary data.</text>
</comment>
<dbReference type="InterPro" id="IPR046200">
    <property type="entry name" value="DUF6233"/>
</dbReference>
<feature type="region of interest" description="Disordered" evidence="1">
    <location>
        <begin position="79"/>
        <end position="101"/>
    </location>
</feature>
<dbReference type="AlphaFoldDB" id="A0A5N5VYS6"/>
<sequence length="164" mass="17740">MDAADSGPASPAPRVWVELPGEASVLAELLARIRQRSGEWWCEVRLDLWAQAQRSDGTPTVEPSPTVFPVPARLVTPIEGTDYTAVPTRRPGPAGDDPAGESGLQWSYQELPTAVGRPQLRILHHETCFLADAEPHLTLDQARRAVAEGAEPCTGCGVREKIRG</sequence>
<dbReference type="Proteomes" id="UP000327000">
    <property type="component" value="Unassembled WGS sequence"/>
</dbReference>
<evidence type="ECO:0000313" key="2">
    <source>
        <dbReference type="EMBL" id="KAB7832517.1"/>
    </source>
</evidence>
<dbReference type="EMBL" id="VOKX01000145">
    <property type="protein sequence ID" value="KAB7832517.1"/>
    <property type="molecule type" value="Genomic_DNA"/>
</dbReference>
<dbReference type="Pfam" id="PF19746">
    <property type="entry name" value="DUF6233"/>
    <property type="match status" value="1"/>
</dbReference>
<evidence type="ECO:0000313" key="3">
    <source>
        <dbReference type="Proteomes" id="UP000327000"/>
    </source>
</evidence>
<accession>A0A5N5VYS6</accession>
<dbReference type="OrthoDB" id="4350540at2"/>